<proteinExistence type="predicted"/>
<dbReference type="EMBL" id="CYZU01000016">
    <property type="protein sequence ID" value="CUO38844.1"/>
    <property type="molecule type" value="Genomic_DNA"/>
</dbReference>
<reference evidence="1 2" key="1">
    <citation type="submission" date="2015-09" db="EMBL/GenBank/DDBJ databases">
        <authorList>
            <consortium name="Pathogen Informatics"/>
        </authorList>
    </citation>
    <scope>NUCLEOTIDE SEQUENCE [LARGE SCALE GENOMIC DNA]</scope>
    <source>
        <strain evidence="1 2">2789STDY5834876</strain>
    </source>
</reference>
<dbReference type="STRING" id="39482.ERS852491_02065"/>
<evidence type="ECO:0000313" key="1">
    <source>
        <dbReference type="EMBL" id="CUO38844.1"/>
    </source>
</evidence>
<dbReference type="InterPro" id="IPR046929">
    <property type="entry name" value="HTH_Tnp"/>
</dbReference>
<dbReference type="RefSeq" id="WP_055152911.1">
    <property type="nucleotide sequence ID" value="NZ_CYZU01000016.1"/>
</dbReference>
<gene>
    <name evidence="1" type="ORF">ERS852491_02065</name>
</gene>
<dbReference type="Pfam" id="PF20310">
    <property type="entry name" value="HTH_Tnp_2"/>
    <property type="match status" value="1"/>
</dbReference>
<protein>
    <submittedName>
        <fullName evidence="1">Uncharacterized protein</fullName>
    </submittedName>
</protein>
<accession>A0A174ELY9</accession>
<dbReference type="Proteomes" id="UP000095544">
    <property type="component" value="Unassembled WGS sequence"/>
</dbReference>
<name>A0A174ELY9_9FIRM</name>
<sequence length="137" mass="16088">MREYTPKEMKELIKNPYTLKVTKFKLSHTAKFKEDFWISYQAGNTPKKIIADMGYNPEMFGQKRIDSLVQHIKKAALSGHGFSEGPNRTKRVPMKEVKTDLTESPNIEQMQHELLYLRQEVEFLKKIIKADNTKRKD</sequence>
<dbReference type="AlphaFoldDB" id="A0A174ELY9"/>
<dbReference type="OrthoDB" id="1652943at2"/>
<organism evidence="1 2">
    <name type="scientific">Faecalicatena contorta</name>
    <dbReference type="NCBI Taxonomy" id="39482"/>
    <lineage>
        <taxon>Bacteria</taxon>
        <taxon>Bacillati</taxon>
        <taxon>Bacillota</taxon>
        <taxon>Clostridia</taxon>
        <taxon>Lachnospirales</taxon>
        <taxon>Lachnospiraceae</taxon>
        <taxon>Faecalicatena</taxon>
    </lineage>
</organism>
<evidence type="ECO:0000313" key="2">
    <source>
        <dbReference type="Proteomes" id="UP000095544"/>
    </source>
</evidence>